<dbReference type="PROSITE" id="PS50845">
    <property type="entry name" value="RETICULON"/>
    <property type="match status" value="1"/>
</dbReference>
<gene>
    <name evidence="9" type="ORF">OLEA9_A010927</name>
</gene>
<keyword evidence="7" id="KW-0175">Coiled coil</keyword>
<keyword evidence="4 6" id="KW-1133">Transmembrane helix</keyword>
<dbReference type="PANTHER" id="PTHR10994">
    <property type="entry name" value="RETICULON"/>
    <property type="match status" value="1"/>
</dbReference>
<evidence type="ECO:0000256" key="1">
    <source>
        <dbReference type="ARBA" id="ARBA00004477"/>
    </source>
</evidence>
<dbReference type="EMBL" id="CACTIH010003667">
    <property type="protein sequence ID" value="CAA2981290.1"/>
    <property type="molecule type" value="Genomic_DNA"/>
</dbReference>
<feature type="transmembrane region" description="Helical" evidence="6">
    <location>
        <begin position="7"/>
        <end position="27"/>
    </location>
</feature>
<evidence type="ECO:0000313" key="10">
    <source>
        <dbReference type="Proteomes" id="UP000594638"/>
    </source>
</evidence>
<organism evidence="9 10">
    <name type="scientific">Olea europaea subsp. europaea</name>
    <dbReference type="NCBI Taxonomy" id="158383"/>
    <lineage>
        <taxon>Eukaryota</taxon>
        <taxon>Viridiplantae</taxon>
        <taxon>Streptophyta</taxon>
        <taxon>Embryophyta</taxon>
        <taxon>Tracheophyta</taxon>
        <taxon>Spermatophyta</taxon>
        <taxon>Magnoliopsida</taxon>
        <taxon>eudicotyledons</taxon>
        <taxon>Gunneridae</taxon>
        <taxon>Pentapetalae</taxon>
        <taxon>asterids</taxon>
        <taxon>lamiids</taxon>
        <taxon>Lamiales</taxon>
        <taxon>Oleaceae</taxon>
        <taxon>Oleeae</taxon>
        <taxon>Olea</taxon>
    </lineage>
</organism>
<keyword evidence="3 6" id="KW-0256">Endoplasmic reticulum</keyword>
<comment type="subcellular location">
    <subcellularLocation>
        <location evidence="1 6">Endoplasmic reticulum membrane</location>
        <topology evidence="1 6">Multi-pass membrane protein</topology>
    </subcellularLocation>
</comment>
<dbReference type="GO" id="GO:0005789">
    <property type="term" value="C:endoplasmic reticulum membrane"/>
    <property type="evidence" value="ECO:0007669"/>
    <property type="project" value="UniProtKB-SubCell"/>
</dbReference>
<dbReference type="InterPro" id="IPR003388">
    <property type="entry name" value="Reticulon"/>
</dbReference>
<dbReference type="Pfam" id="PF02453">
    <property type="entry name" value="Reticulon"/>
    <property type="match status" value="1"/>
</dbReference>
<protein>
    <recommendedName>
        <fullName evidence="6">Reticulon-like protein</fullName>
    </recommendedName>
</protein>
<feature type="transmembrane region" description="Helical" evidence="6">
    <location>
        <begin position="99"/>
        <end position="115"/>
    </location>
</feature>
<dbReference type="OrthoDB" id="567788at2759"/>
<evidence type="ECO:0000259" key="8">
    <source>
        <dbReference type="PROSITE" id="PS50845"/>
    </source>
</evidence>
<feature type="domain" description="Reticulon" evidence="8">
    <location>
        <begin position="1"/>
        <end position="188"/>
    </location>
</feature>
<sequence>MFWRNKRLNILVLLVATATWIVLEIYGYNFITVASWVAMALVTFMFLWGNIHRLLVKVSPDLSGMEISEESAVESAKLIREQVKRSVQFMFHVGAEKEWFLFAGVVACLYALSLIGNCFDLLTLCYIGTIGGLTIPLIYVKYEHKTREYGERLKMKLQRLHLKIEENMQRMKKNVAGEHKEMKEKKME</sequence>
<proteinExistence type="predicted"/>
<dbReference type="InterPro" id="IPR045064">
    <property type="entry name" value="Reticulon-like"/>
</dbReference>
<keyword evidence="10" id="KW-1185">Reference proteome</keyword>
<dbReference type="Proteomes" id="UP000594638">
    <property type="component" value="Unassembled WGS sequence"/>
</dbReference>
<evidence type="ECO:0000256" key="6">
    <source>
        <dbReference type="RuleBase" id="RU363132"/>
    </source>
</evidence>
<evidence type="ECO:0000256" key="3">
    <source>
        <dbReference type="ARBA" id="ARBA00022824"/>
    </source>
</evidence>
<evidence type="ECO:0000256" key="4">
    <source>
        <dbReference type="ARBA" id="ARBA00022989"/>
    </source>
</evidence>
<evidence type="ECO:0000256" key="7">
    <source>
        <dbReference type="SAM" id="Coils"/>
    </source>
</evidence>
<evidence type="ECO:0000256" key="2">
    <source>
        <dbReference type="ARBA" id="ARBA00022692"/>
    </source>
</evidence>
<reference evidence="9 10" key="1">
    <citation type="submission" date="2019-12" db="EMBL/GenBank/DDBJ databases">
        <authorList>
            <person name="Alioto T."/>
            <person name="Alioto T."/>
            <person name="Gomez Garrido J."/>
        </authorList>
    </citation>
    <scope>NUCLEOTIDE SEQUENCE [LARGE SCALE GENOMIC DNA]</scope>
</reference>
<dbReference type="GO" id="GO:0009617">
    <property type="term" value="P:response to bacterium"/>
    <property type="evidence" value="ECO:0007669"/>
    <property type="project" value="InterPro"/>
</dbReference>
<keyword evidence="2 6" id="KW-0812">Transmembrane</keyword>
<feature type="transmembrane region" description="Helical" evidence="6">
    <location>
        <begin position="33"/>
        <end position="51"/>
    </location>
</feature>
<dbReference type="AlphaFoldDB" id="A0A8S0RPR2"/>
<dbReference type="PANTHER" id="PTHR10994:SF145">
    <property type="entry name" value="RETICULON-LIKE PROTEIN B13"/>
    <property type="match status" value="1"/>
</dbReference>
<dbReference type="Gramene" id="OE9A010927T1">
    <property type="protein sequence ID" value="OE9A010927C1"/>
    <property type="gene ID" value="OE9A010927"/>
</dbReference>
<feature type="transmembrane region" description="Helical" evidence="6">
    <location>
        <begin position="121"/>
        <end position="140"/>
    </location>
</feature>
<comment type="caution">
    <text evidence="9">The sequence shown here is derived from an EMBL/GenBank/DDBJ whole genome shotgun (WGS) entry which is preliminary data.</text>
</comment>
<name>A0A8S0RPR2_OLEEU</name>
<accession>A0A8S0RPR2</accession>
<feature type="coiled-coil region" evidence="7">
    <location>
        <begin position="154"/>
        <end position="188"/>
    </location>
</feature>
<evidence type="ECO:0000313" key="9">
    <source>
        <dbReference type="EMBL" id="CAA2981290.1"/>
    </source>
</evidence>
<keyword evidence="5 6" id="KW-0472">Membrane</keyword>
<evidence type="ECO:0000256" key="5">
    <source>
        <dbReference type="ARBA" id="ARBA00023136"/>
    </source>
</evidence>